<dbReference type="Gene3D" id="2.40.128.130">
    <property type="entry name" value="Autotransporter beta-domain"/>
    <property type="match status" value="1"/>
</dbReference>
<dbReference type="InterPro" id="IPR006315">
    <property type="entry name" value="OM_autotransptr_brl_dom"/>
</dbReference>
<evidence type="ECO:0000259" key="4">
    <source>
        <dbReference type="PROSITE" id="PS51208"/>
    </source>
</evidence>
<feature type="compositionally biased region" description="Pro residues" evidence="2">
    <location>
        <begin position="608"/>
        <end position="619"/>
    </location>
</feature>
<proteinExistence type="predicted"/>
<keyword evidence="3" id="KW-0812">Transmembrane</keyword>
<dbReference type="EMBL" id="VEWK01000021">
    <property type="protein sequence ID" value="TNV08851.1"/>
    <property type="molecule type" value="Genomic_DNA"/>
</dbReference>
<dbReference type="InterPro" id="IPR036709">
    <property type="entry name" value="Autotransporte_beta_dom_sf"/>
</dbReference>
<keyword evidence="3" id="KW-1133">Transmembrane helix</keyword>
<organism evidence="5 6">
    <name type="scientific">Brucella pecoris</name>
    <dbReference type="NCBI Taxonomy" id="867683"/>
    <lineage>
        <taxon>Bacteria</taxon>
        <taxon>Pseudomonadati</taxon>
        <taxon>Pseudomonadota</taxon>
        <taxon>Alphaproteobacteria</taxon>
        <taxon>Hyphomicrobiales</taxon>
        <taxon>Brucellaceae</taxon>
        <taxon>Brucella/Ochrobactrum group</taxon>
        <taxon>Brucella</taxon>
    </lineage>
</organism>
<dbReference type="AlphaFoldDB" id="A0A5C5CCA5"/>
<dbReference type="InterPro" id="IPR011050">
    <property type="entry name" value="Pectin_lyase_fold/virulence"/>
</dbReference>
<dbReference type="GO" id="GO:0019867">
    <property type="term" value="C:outer membrane"/>
    <property type="evidence" value="ECO:0007669"/>
    <property type="project" value="InterPro"/>
</dbReference>
<dbReference type="PROSITE" id="PS51208">
    <property type="entry name" value="AUTOTRANSPORTER"/>
    <property type="match status" value="1"/>
</dbReference>
<dbReference type="Pfam" id="PF03797">
    <property type="entry name" value="Autotransporter"/>
    <property type="match status" value="1"/>
</dbReference>
<evidence type="ECO:0000313" key="6">
    <source>
        <dbReference type="Proteomes" id="UP000313390"/>
    </source>
</evidence>
<evidence type="ECO:0000256" key="2">
    <source>
        <dbReference type="SAM" id="MobiDB-lite"/>
    </source>
</evidence>
<dbReference type="NCBIfam" id="TIGR01414">
    <property type="entry name" value="autotrans_barl"/>
    <property type="match status" value="1"/>
</dbReference>
<comment type="caution">
    <text evidence="5">The sequence shown here is derived from an EMBL/GenBank/DDBJ whole genome shotgun (WGS) entry which is preliminary data.</text>
</comment>
<feature type="domain" description="Autotransporter" evidence="4">
    <location>
        <begin position="736"/>
        <end position="1018"/>
    </location>
</feature>
<dbReference type="SUPFAM" id="SSF103515">
    <property type="entry name" value="Autotransporter"/>
    <property type="match status" value="1"/>
</dbReference>
<dbReference type="SUPFAM" id="SSF51126">
    <property type="entry name" value="Pectin lyase-like"/>
    <property type="match status" value="1"/>
</dbReference>
<feature type="region of interest" description="Disordered" evidence="2">
    <location>
        <begin position="601"/>
        <end position="620"/>
    </location>
</feature>
<dbReference type="InterPro" id="IPR005546">
    <property type="entry name" value="Autotransporte_beta"/>
</dbReference>
<dbReference type="NCBIfam" id="TIGR02601">
    <property type="entry name" value="autotrns_rpt"/>
    <property type="match status" value="2"/>
</dbReference>
<feature type="transmembrane region" description="Helical" evidence="3">
    <location>
        <begin position="30"/>
        <end position="48"/>
    </location>
</feature>
<protein>
    <submittedName>
        <fullName evidence="5">Autotransporter outer membrane beta-barrel domain-containing protein</fullName>
    </submittedName>
</protein>
<reference evidence="5 6" key="1">
    <citation type="journal article" date="2011" name="Int. J. Syst. Evol. Microbiol.">
        <title>Ochrobactrum pecoris sp. nov., isolated from farm animals.</title>
        <authorList>
            <person name="Kampfer P."/>
            <person name="Huber B."/>
            <person name="Busse H.J."/>
            <person name="Scholz H.C."/>
            <person name="Tomaso H."/>
            <person name="Hotzel H."/>
            <person name="Melzer F."/>
        </authorList>
    </citation>
    <scope>NUCLEOTIDE SEQUENCE [LARGE SCALE GENOMIC DNA]</scope>
    <source>
        <strain evidence="5 6">08RB2639</strain>
    </source>
</reference>
<keyword evidence="3" id="KW-0472">Membrane</keyword>
<evidence type="ECO:0000256" key="3">
    <source>
        <dbReference type="SAM" id="Phobius"/>
    </source>
</evidence>
<name>A0A5C5CCA5_9HYPH</name>
<dbReference type="InterPro" id="IPR013425">
    <property type="entry name" value="Autotrns_rpt"/>
</dbReference>
<gene>
    <name evidence="5" type="ORF">FIB18_23100</name>
</gene>
<dbReference type="Proteomes" id="UP000313390">
    <property type="component" value="Unassembled WGS sequence"/>
</dbReference>
<dbReference type="SMART" id="SM00869">
    <property type="entry name" value="Autotransporter"/>
    <property type="match status" value="1"/>
</dbReference>
<keyword evidence="1" id="KW-0732">Signal</keyword>
<evidence type="ECO:0000313" key="5">
    <source>
        <dbReference type="EMBL" id="TNV08851.1"/>
    </source>
</evidence>
<dbReference type="Pfam" id="PF12951">
    <property type="entry name" value="PATR"/>
    <property type="match status" value="2"/>
</dbReference>
<evidence type="ECO:0000256" key="1">
    <source>
        <dbReference type="ARBA" id="ARBA00022729"/>
    </source>
</evidence>
<accession>A0A5C5CCA5</accession>
<sequence>MKMRCAFIFNRPFELLEIQHFLIYKTASQWLAASLGAAMALLTLKTGLLRAPFSRRKKHLLWLSSSVVSTALGFPFSAHTETWTNNTSPPFWSNAAAWQEGTVPNAQGAAATFIADSFTNHIINLNSQTFTIGELNLTGAVRGGFNFSNGTLILSETSGSATVNVSTHNFAKDFGGSSPVDVQLASDAILNTIGSDSTLKFDENASISGTGALIKQGLGTVYLDGANTYSGGTTISAGTLIANHENGSAIIDALGTGLITLNGGRLHSALGHSTLNSYLVERGTTGTISTATGTKLWLNGGAGQSFTLQGNLVIGTSDATGDVVMDVIGTNAAPASTITVAYGRLVDGNRSLGNLTGFTGATRVAAGATIDFSAYGGVIRNLQDATPGNGGTVSWASDRLYVYGGNFSGQFLNPLGGELFKGGTDTLLLNGDSSGFTGTTQVAGGKLIVGDVNNSSAILGGNISVLSGATLGGFGSVGETTVQSGGILSPGNSIGILTVDGNLTLTPGSILEVEIAANGPLNRRSDIVGVTGLATISGSTVSVTAIDPKASYQSGQNYTIMHADGGVSGTFDTVVSKSAFLNLTVNYSPKDVLLSIAIKEDPAEPSNPGTPEPEKPTPPLFAKVGETRNQLATARGLDTLAQTGSSLALYNSLLMLSTEEARAAFDNLSGEAYASTKGTLINDSQFVRNAALGRLQQAFGGAPAVSINALSYAPSQKAGSAPASAIDAVAPASIASAQNLYTAWGYAYGAWTRQAGDGNAGDTKSSIGGFVTGIDGTVLDTWRLGLLAGYSHSSFNMDERSSSGSSDNYTLGAYAGTEWNLDNGHALAFRSGLAYTWHNIDMDRSVAFPGFTDRLNADYDAGTFQVFGELGYKLRYDKARFEPYANLAYVRLKTDGFGEEGQTAAALSVNSDTTDTSFSTLGLRASTEFTLGTIATMARADLGWRHAYGDITPVSTATFIGSDAFTVWGLPIAEDAALLEAGLDFRLTEDATLGLSYNGQFASGTKQNGFNAKLSVSF</sequence>